<dbReference type="Gene3D" id="3.90.1200.10">
    <property type="match status" value="1"/>
</dbReference>
<sequence>MQPDWQQYLNLKHGKDYQWKNFAKGSSNTLYRGVCGHDNLVVRVNASAELTPGVDRAREASLLEIITGNTWSPNIIENQPECGWCAMQCYVPFTEEVLSKQQKLQLIKAMTDLQLIDIENLESPQALAIQYETLWDTLYLPEAKRQNNFQALVWIAKIKRLLKTLPDVPFCFVHHDLHIGNLAVNITTSPETLVLLDWEYGAIGNPWIDAAALKSLLGILDEDIATLPAFNKLSKASFEKGLAQAIELYNTIGNIWHWLRAQNNT</sequence>
<dbReference type="RefSeq" id="WP_109822161.1">
    <property type="nucleotide sequence ID" value="NZ_QGKL01000012.1"/>
</dbReference>
<evidence type="ECO:0000313" key="2">
    <source>
        <dbReference type="EMBL" id="PWQ98320.1"/>
    </source>
</evidence>
<dbReference type="Proteomes" id="UP000245506">
    <property type="component" value="Unassembled WGS sequence"/>
</dbReference>
<accession>A0A317CPL9</accession>
<evidence type="ECO:0000313" key="3">
    <source>
        <dbReference type="Proteomes" id="UP000245506"/>
    </source>
</evidence>
<feature type="domain" description="Aminoglycoside phosphotransferase" evidence="1">
    <location>
        <begin position="19"/>
        <end position="214"/>
    </location>
</feature>
<dbReference type="EMBL" id="QGKL01000012">
    <property type="protein sequence ID" value="PWQ98320.1"/>
    <property type="molecule type" value="Genomic_DNA"/>
</dbReference>
<proteinExistence type="predicted"/>
<reference evidence="2 3" key="1">
    <citation type="submission" date="2018-05" db="EMBL/GenBank/DDBJ databases">
        <title>Leucothrix arctica sp. nov., isolated from Arctic seawater.</title>
        <authorList>
            <person name="Choi A."/>
            <person name="Baek K."/>
        </authorList>
    </citation>
    <scope>NUCLEOTIDE SEQUENCE [LARGE SCALE GENOMIC DNA]</scope>
    <source>
        <strain evidence="2 3">IMCC9719</strain>
    </source>
</reference>
<dbReference type="AlphaFoldDB" id="A0A317CPL9"/>
<gene>
    <name evidence="2" type="ORF">DKT75_04090</name>
</gene>
<dbReference type="SUPFAM" id="SSF56112">
    <property type="entry name" value="Protein kinase-like (PK-like)"/>
    <property type="match status" value="1"/>
</dbReference>
<evidence type="ECO:0000259" key="1">
    <source>
        <dbReference type="Pfam" id="PF01636"/>
    </source>
</evidence>
<dbReference type="Pfam" id="PF01636">
    <property type="entry name" value="APH"/>
    <property type="match status" value="1"/>
</dbReference>
<name>A0A317CPL9_9GAMM</name>
<dbReference type="InterPro" id="IPR002575">
    <property type="entry name" value="Aminoglycoside_PTrfase"/>
</dbReference>
<protein>
    <recommendedName>
        <fullName evidence="1">Aminoglycoside phosphotransferase domain-containing protein</fullName>
    </recommendedName>
</protein>
<dbReference type="InterPro" id="IPR011009">
    <property type="entry name" value="Kinase-like_dom_sf"/>
</dbReference>
<organism evidence="2 3">
    <name type="scientific">Leucothrix arctica</name>
    <dbReference type="NCBI Taxonomy" id="1481894"/>
    <lineage>
        <taxon>Bacteria</taxon>
        <taxon>Pseudomonadati</taxon>
        <taxon>Pseudomonadota</taxon>
        <taxon>Gammaproteobacteria</taxon>
        <taxon>Thiotrichales</taxon>
        <taxon>Thiotrichaceae</taxon>
        <taxon>Leucothrix</taxon>
    </lineage>
</organism>
<dbReference type="OrthoDB" id="179763at2"/>
<keyword evidence="3" id="KW-1185">Reference proteome</keyword>
<comment type="caution">
    <text evidence="2">The sequence shown here is derived from an EMBL/GenBank/DDBJ whole genome shotgun (WGS) entry which is preliminary data.</text>
</comment>